<keyword evidence="3" id="KW-1185">Reference proteome</keyword>
<dbReference type="Proteomes" id="UP001046870">
    <property type="component" value="Chromosome 22"/>
</dbReference>
<accession>A0A9D3T1D1</accession>
<comment type="caution">
    <text evidence="2">The sequence shown here is derived from an EMBL/GenBank/DDBJ whole genome shotgun (WGS) entry which is preliminary data.</text>
</comment>
<reference evidence="2" key="1">
    <citation type="submission" date="2021-01" db="EMBL/GenBank/DDBJ databases">
        <authorList>
            <person name="Zahm M."/>
            <person name="Roques C."/>
            <person name="Cabau C."/>
            <person name="Klopp C."/>
            <person name="Donnadieu C."/>
            <person name="Jouanno E."/>
            <person name="Lampietro C."/>
            <person name="Louis A."/>
            <person name="Herpin A."/>
            <person name="Echchiki A."/>
            <person name="Berthelot C."/>
            <person name="Parey E."/>
            <person name="Roest-Crollius H."/>
            <person name="Braasch I."/>
            <person name="Postlethwait J."/>
            <person name="Bobe J."/>
            <person name="Montfort J."/>
            <person name="Bouchez O."/>
            <person name="Begum T."/>
            <person name="Mejri S."/>
            <person name="Adams A."/>
            <person name="Chen W.-J."/>
            <person name="Guiguen Y."/>
        </authorList>
    </citation>
    <scope>NUCLEOTIDE SEQUENCE</scope>
    <source>
        <strain evidence="2">YG-15Mar2019-1</strain>
        <tissue evidence="2">Brain</tissue>
    </source>
</reference>
<protein>
    <recommendedName>
        <fullName evidence="4">Coiled-coil domain-containing protein 24</fullName>
    </recommendedName>
</protein>
<dbReference type="EMBL" id="JAFDVH010000022">
    <property type="protein sequence ID" value="KAG7456639.1"/>
    <property type="molecule type" value="Genomic_DNA"/>
</dbReference>
<gene>
    <name evidence="2" type="ORF">MATL_G00237970</name>
</gene>
<proteinExistence type="predicted"/>
<organism evidence="2 3">
    <name type="scientific">Megalops atlanticus</name>
    <name type="common">Tarpon</name>
    <name type="synonym">Clupea gigantea</name>
    <dbReference type="NCBI Taxonomy" id="7932"/>
    <lineage>
        <taxon>Eukaryota</taxon>
        <taxon>Metazoa</taxon>
        <taxon>Chordata</taxon>
        <taxon>Craniata</taxon>
        <taxon>Vertebrata</taxon>
        <taxon>Euteleostomi</taxon>
        <taxon>Actinopterygii</taxon>
        <taxon>Neopterygii</taxon>
        <taxon>Teleostei</taxon>
        <taxon>Elopiformes</taxon>
        <taxon>Megalopidae</taxon>
        <taxon>Megalops</taxon>
    </lineage>
</organism>
<dbReference type="OrthoDB" id="6022633at2759"/>
<feature type="region of interest" description="Disordered" evidence="1">
    <location>
        <begin position="311"/>
        <end position="367"/>
    </location>
</feature>
<dbReference type="InterPro" id="IPR031367">
    <property type="entry name" value="CCDC24"/>
</dbReference>
<dbReference type="PANTHER" id="PTHR28601:SF1">
    <property type="entry name" value="COILED-COIL DOMAIN-CONTAINING PROTEIN 24"/>
    <property type="match status" value="1"/>
</dbReference>
<evidence type="ECO:0008006" key="4">
    <source>
        <dbReference type="Google" id="ProtNLM"/>
    </source>
</evidence>
<name>A0A9D3T1D1_MEGAT</name>
<dbReference type="Pfam" id="PF15669">
    <property type="entry name" value="CCDC24"/>
    <property type="match status" value="1"/>
</dbReference>
<feature type="compositionally biased region" description="Polar residues" evidence="1">
    <location>
        <begin position="135"/>
        <end position="164"/>
    </location>
</feature>
<evidence type="ECO:0000313" key="2">
    <source>
        <dbReference type="EMBL" id="KAG7456639.1"/>
    </source>
</evidence>
<feature type="region of interest" description="Disordered" evidence="1">
    <location>
        <begin position="382"/>
        <end position="419"/>
    </location>
</feature>
<feature type="region of interest" description="Disordered" evidence="1">
    <location>
        <begin position="131"/>
        <end position="176"/>
    </location>
</feature>
<evidence type="ECO:0000256" key="1">
    <source>
        <dbReference type="SAM" id="MobiDB-lite"/>
    </source>
</evidence>
<sequence>MAYQLDDANRDLMEGYELTPSAWHLVREHVPESELPEIREVLGGALVDLCTETYSEVEMWVQIWKEVCSKRGGTPKPPRATLADPPVVKELLKAEIRLLLLTVRERAAREGRDSDAALSRYSPAVVSYAMRSGESDGTQGGRSQTNGQEACSRPQSSQSQQEVRASSRLSSGSSCEDDIKAVKHKLNVTHIDEVVAHLKSVLTEDCEAMKREIQFLQECVERESRNHGEDPVQEPTVLELKGERKLIQMDLAKDSLHCLHPTGASPAESSVQGGLRTVEKTPFSAASGGRGVSPPVLSEDDALHSRLCRMAVQPSPPPAGTTRPPSSTLRSPRLCQDSPLRYGTESLRRNSDTSRPGPLPEKDTLPPRGFAVSVITVPAGPGCSTDAGVSPHSDGADAVPRGSFRPDAEGTSNSSSSLVKQSLCRHPVPGCVTQPRPPEHADVHDDITVPRLIPAPPAVQKPATRGQSVTRRLRLPQEALVSPT</sequence>
<dbReference type="PANTHER" id="PTHR28601">
    <property type="entry name" value="COILED-COIL DOMAIN-CONTAINING PROTEIN 24"/>
    <property type="match status" value="1"/>
</dbReference>
<feature type="region of interest" description="Disordered" evidence="1">
    <location>
        <begin position="455"/>
        <end position="484"/>
    </location>
</feature>
<evidence type="ECO:0000313" key="3">
    <source>
        <dbReference type="Proteomes" id="UP001046870"/>
    </source>
</evidence>
<dbReference type="AlphaFoldDB" id="A0A9D3T1D1"/>